<proteinExistence type="predicted"/>
<dbReference type="AlphaFoldDB" id="K4AP04"/>
<dbReference type="InParanoid" id="K4AP04"/>
<accession>K4AP04</accession>
<protein>
    <submittedName>
        <fullName evidence="1">Uncharacterized protein</fullName>
    </submittedName>
</protein>
<reference evidence="1" key="2">
    <citation type="submission" date="2018-08" db="UniProtKB">
        <authorList>
            <consortium name="EnsemblPlants"/>
        </authorList>
    </citation>
    <scope>IDENTIFICATION</scope>
    <source>
        <strain evidence="1">Yugu1</strain>
    </source>
</reference>
<dbReference type="HOGENOM" id="CLU_3369404_0_0_1"/>
<evidence type="ECO:0000313" key="2">
    <source>
        <dbReference type="Proteomes" id="UP000004995"/>
    </source>
</evidence>
<name>K4AP04_SETIT</name>
<dbReference type="Gramene" id="KQK92665">
    <property type="protein sequence ID" value="KQK92665"/>
    <property type="gene ID" value="SETIT_040652mg"/>
</dbReference>
<keyword evidence="2" id="KW-1185">Reference proteome</keyword>
<evidence type="ECO:0000313" key="1">
    <source>
        <dbReference type="EnsemblPlants" id="KQK92665"/>
    </source>
</evidence>
<dbReference type="Proteomes" id="UP000004995">
    <property type="component" value="Unassembled WGS sequence"/>
</dbReference>
<reference evidence="2" key="1">
    <citation type="journal article" date="2012" name="Nat. Biotechnol.">
        <title>Reference genome sequence of the model plant Setaria.</title>
        <authorList>
            <person name="Bennetzen J.L."/>
            <person name="Schmutz J."/>
            <person name="Wang H."/>
            <person name="Percifield R."/>
            <person name="Hawkins J."/>
            <person name="Pontaroli A.C."/>
            <person name="Estep M."/>
            <person name="Feng L."/>
            <person name="Vaughn J.N."/>
            <person name="Grimwood J."/>
            <person name="Jenkins J."/>
            <person name="Barry K."/>
            <person name="Lindquist E."/>
            <person name="Hellsten U."/>
            <person name="Deshpande S."/>
            <person name="Wang X."/>
            <person name="Wu X."/>
            <person name="Mitros T."/>
            <person name="Triplett J."/>
            <person name="Yang X."/>
            <person name="Ye C.Y."/>
            <person name="Mauro-Herrera M."/>
            <person name="Wang L."/>
            <person name="Li P."/>
            <person name="Sharma M."/>
            <person name="Sharma R."/>
            <person name="Ronald P.C."/>
            <person name="Panaud O."/>
            <person name="Kellogg E.A."/>
            <person name="Brutnell T.P."/>
            <person name="Doust A.N."/>
            <person name="Tuskan G.A."/>
            <person name="Rokhsar D."/>
            <person name="Devos K.M."/>
        </authorList>
    </citation>
    <scope>NUCLEOTIDE SEQUENCE [LARGE SCALE GENOMIC DNA]</scope>
    <source>
        <strain evidence="2">cv. Yugu1</strain>
    </source>
</reference>
<dbReference type="EnsemblPlants" id="KQK92665">
    <property type="protein sequence ID" value="KQK92665"/>
    <property type="gene ID" value="SETIT_040652mg"/>
</dbReference>
<sequence>MFCTLNPDSDKPQLSQVAKLLQEKLTTDIEPTYLN</sequence>
<dbReference type="EMBL" id="AGNK02006132">
    <property type="status" value="NOT_ANNOTATED_CDS"/>
    <property type="molecule type" value="Genomic_DNA"/>
</dbReference>
<organism evidence="1 2">
    <name type="scientific">Setaria italica</name>
    <name type="common">Foxtail millet</name>
    <name type="synonym">Panicum italicum</name>
    <dbReference type="NCBI Taxonomy" id="4555"/>
    <lineage>
        <taxon>Eukaryota</taxon>
        <taxon>Viridiplantae</taxon>
        <taxon>Streptophyta</taxon>
        <taxon>Embryophyta</taxon>
        <taxon>Tracheophyta</taxon>
        <taxon>Spermatophyta</taxon>
        <taxon>Magnoliopsida</taxon>
        <taxon>Liliopsida</taxon>
        <taxon>Poales</taxon>
        <taxon>Poaceae</taxon>
        <taxon>PACMAD clade</taxon>
        <taxon>Panicoideae</taxon>
        <taxon>Panicodae</taxon>
        <taxon>Paniceae</taxon>
        <taxon>Cenchrinae</taxon>
        <taxon>Setaria</taxon>
    </lineage>
</organism>